<dbReference type="Proteomes" id="UP000180166">
    <property type="component" value="Chromosome"/>
</dbReference>
<reference evidence="4" key="1">
    <citation type="submission" date="2015-07" db="EMBL/GenBank/DDBJ databases">
        <title>Nocardia seriolae U-1 whole genome shotgun sequence.</title>
        <authorList>
            <person name="Imajoh M."/>
            <person name="Fukumoto Y."/>
            <person name="Sukeda M."/>
            <person name="Yamane J."/>
            <person name="Yamasaki K."/>
            <person name="Shimizu M."/>
            <person name="Ohnishi K."/>
            <person name="Oshima S."/>
        </authorList>
    </citation>
    <scope>NUCLEOTIDE SEQUENCE [LARGE SCALE GENOMIC DNA]</scope>
    <source>
        <strain evidence="4">U-1</strain>
    </source>
</reference>
<feature type="transmembrane region" description="Helical" evidence="1">
    <location>
        <begin position="12"/>
        <end position="30"/>
    </location>
</feature>
<reference evidence="2 5" key="3">
    <citation type="submission" date="2016-10" db="EMBL/GenBank/DDBJ databases">
        <title>Genome sequence of Nocardia seriolae strain EM150506, isolated from Anguila japonica.</title>
        <authorList>
            <person name="Han H.-J."/>
        </authorList>
    </citation>
    <scope>NUCLEOTIDE SEQUENCE [LARGE SCALE GENOMIC DNA]</scope>
    <source>
        <strain evidence="2 5">EM150506</strain>
    </source>
</reference>
<dbReference type="AlphaFoldDB" id="A0ABC8AJZ4"/>
<feature type="transmembrane region" description="Helical" evidence="1">
    <location>
        <begin position="36"/>
        <end position="57"/>
    </location>
</feature>
<organism evidence="2 5">
    <name type="scientific">Nocardia seriolae</name>
    <dbReference type="NCBI Taxonomy" id="37332"/>
    <lineage>
        <taxon>Bacteria</taxon>
        <taxon>Bacillati</taxon>
        <taxon>Actinomycetota</taxon>
        <taxon>Actinomycetes</taxon>
        <taxon>Mycobacteriales</taxon>
        <taxon>Nocardiaceae</taxon>
        <taxon>Nocardia</taxon>
    </lineage>
</organism>
<keyword evidence="1" id="KW-0472">Membrane</keyword>
<dbReference type="GeneID" id="93371321"/>
<evidence type="ECO:0000313" key="5">
    <source>
        <dbReference type="Proteomes" id="UP000180166"/>
    </source>
</evidence>
<name>A0ABC8AJZ4_9NOCA</name>
<keyword evidence="4" id="KW-1185">Reference proteome</keyword>
<evidence type="ECO:0000256" key="1">
    <source>
        <dbReference type="SAM" id="Phobius"/>
    </source>
</evidence>
<evidence type="ECO:0000313" key="4">
    <source>
        <dbReference type="Proteomes" id="UP000037179"/>
    </source>
</evidence>
<dbReference type="EMBL" id="BBYQ01000216">
    <property type="protein sequence ID" value="GAP33166.1"/>
    <property type="molecule type" value="Genomic_DNA"/>
</dbReference>
<dbReference type="RefSeq" id="WP_033091494.1">
    <property type="nucleotide sequence ID" value="NZ_AP017900.1"/>
</dbReference>
<dbReference type="EMBL" id="CP017839">
    <property type="protein sequence ID" value="APA94530.1"/>
    <property type="molecule type" value="Genomic_DNA"/>
</dbReference>
<dbReference type="KEGG" id="nsr:NS506_00448"/>
<evidence type="ECO:0000313" key="3">
    <source>
        <dbReference type="EMBL" id="GAP33166.1"/>
    </source>
</evidence>
<reference evidence="3 4" key="2">
    <citation type="journal article" date="2016" name="Genome Announc.">
        <title>Draft Genome Sequence of Erythromycin- and Oxytetracycline-Sensitive Nocardia seriolae Strain U-1 (NBRC 110359).</title>
        <authorList>
            <person name="Imajoh M."/>
            <person name="Sukeda M."/>
            <person name="Shimizu M."/>
            <person name="Yamane J."/>
            <person name="Ohnishi K."/>
            <person name="Oshima S."/>
        </authorList>
    </citation>
    <scope>NUCLEOTIDE SEQUENCE [LARGE SCALE GENOMIC DNA]</scope>
    <source>
        <strain evidence="3 4">U-1</strain>
    </source>
</reference>
<protein>
    <submittedName>
        <fullName evidence="2">Uncharacterized protein</fullName>
    </submittedName>
</protein>
<evidence type="ECO:0000313" key="2">
    <source>
        <dbReference type="EMBL" id="APA94530.1"/>
    </source>
</evidence>
<proteinExistence type="predicted"/>
<gene>
    <name evidence="2" type="ORF">NS506_00448</name>
    <name evidence="3" type="ORF">NSK11_contig00216-0010</name>
</gene>
<keyword evidence="1" id="KW-0812">Transmembrane</keyword>
<accession>A0ABC8AJZ4</accession>
<keyword evidence="1" id="KW-1133">Transmembrane helix</keyword>
<sequence>MRWGDIRTSQIQLAVVSALLLIPGLIFRSAAWGSYINILAVCALISAVATTVGTTLCRRIGLSFKAIDTTLVAV</sequence>
<dbReference type="Proteomes" id="UP000037179">
    <property type="component" value="Unassembled WGS sequence"/>
</dbReference>